<name>A0A4R1CKL4_9ACTN</name>
<organism evidence="1 2">
    <name type="scientific">Nocardioides jejuensis</name>
    <dbReference type="NCBI Taxonomy" id="2502782"/>
    <lineage>
        <taxon>Bacteria</taxon>
        <taxon>Bacillati</taxon>
        <taxon>Actinomycetota</taxon>
        <taxon>Actinomycetes</taxon>
        <taxon>Propionibacteriales</taxon>
        <taxon>Nocardioidaceae</taxon>
        <taxon>Nocardioides</taxon>
    </lineage>
</organism>
<dbReference type="AlphaFoldDB" id="A0A4R1CKL4"/>
<evidence type="ECO:0000313" key="1">
    <source>
        <dbReference type="EMBL" id="TCJ30746.1"/>
    </source>
</evidence>
<sequence>MVALAAGLSWGGWTWTHPTVLRDTSALGNFDYAPQPVNESYWMGVAGAMHGSRQTVTLHGVRAHFASNTAAATATFWVCRTSVAVGAGSTRGGDQLGRMCSRLDPVHDEQRLVLAAETDHDQIVMKLVASKPGTAYVDRVDFTYTRDARHLWQHGTDTSEQDWRITAR</sequence>
<gene>
    <name evidence="1" type="ORF">EPD65_01540</name>
</gene>
<evidence type="ECO:0000313" key="2">
    <source>
        <dbReference type="Proteomes" id="UP000295453"/>
    </source>
</evidence>
<protein>
    <submittedName>
        <fullName evidence="1">Uncharacterized protein</fullName>
    </submittedName>
</protein>
<dbReference type="RefSeq" id="WP_131581281.1">
    <property type="nucleotide sequence ID" value="NZ_SJZJ01000002.1"/>
</dbReference>
<accession>A0A4R1CKL4</accession>
<dbReference type="Proteomes" id="UP000295453">
    <property type="component" value="Unassembled WGS sequence"/>
</dbReference>
<comment type="caution">
    <text evidence="1">The sequence shown here is derived from an EMBL/GenBank/DDBJ whole genome shotgun (WGS) entry which is preliminary data.</text>
</comment>
<reference evidence="1 2" key="1">
    <citation type="submission" date="2019-03" db="EMBL/GenBank/DDBJ databases">
        <authorList>
            <person name="Kim M.K.M."/>
        </authorList>
    </citation>
    <scope>NUCLEOTIDE SEQUENCE [LARGE SCALE GENOMIC DNA]</scope>
    <source>
        <strain evidence="1 2">18JY15-6</strain>
    </source>
</reference>
<proteinExistence type="predicted"/>
<keyword evidence="2" id="KW-1185">Reference proteome</keyword>
<dbReference type="EMBL" id="SJZJ01000002">
    <property type="protein sequence ID" value="TCJ30746.1"/>
    <property type="molecule type" value="Genomic_DNA"/>
</dbReference>